<keyword evidence="2" id="KW-0443">Lipid metabolism</keyword>
<sequence>MSVHQTIHGRVLVISIDRPEKRNAINAEVTAGIDAALNELEDNPALWVGVLTGTPTMFSAGTDISSRDAGRTERGGEYGLIRRNRRKPLIAAVEGNALGGGFEVALACDLIVASTTARFGLPEVQRGVIATSGALFRTMRALPINVARQMLIAGLILDAERGYELGLVAEVTPPEHACAAAVAMAERICLASPFSIQQTLIAINSQLAQEDETGWEATQVAIDAILQSEDMKEGHSAFFEKRTPQWKGR</sequence>
<dbReference type="EMBL" id="CAEZWR010000046">
    <property type="protein sequence ID" value="CAB4660930.1"/>
    <property type="molecule type" value="Genomic_DNA"/>
</dbReference>
<evidence type="ECO:0000256" key="3">
    <source>
        <dbReference type="ARBA" id="ARBA00023239"/>
    </source>
</evidence>
<evidence type="ECO:0000256" key="1">
    <source>
        <dbReference type="ARBA" id="ARBA00005254"/>
    </source>
</evidence>
<evidence type="ECO:0000313" key="4">
    <source>
        <dbReference type="EMBL" id="CAB4615164.1"/>
    </source>
</evidence>
<dbReference type="InterPro" id="IPR014748">
    <property type="entry name" value="Enoyl-CoA_hydra_C"/>
</dbReference>
<gene>
    <name evidence="4" type="ORF">UFOPK1908_00326</name>
    <name evidence="5" type="ORF">UFOPK2282_00536</name>
    <name evidence="6" type="ORF">UFOPK3576_00399</name>
</gene>
<dbReference type="InterPro" id="IPR018376">
    <property type="entry name" value="Enoyl-CoA_hyd/isom_CS"/>
</dbReference>
<dbReference type="InterPro" id="IPR001753">
    <property type="entry name" value="Enoyl-CoA_hydra/iso"/>
</dbReference>
<dbReference type="PROSITE" id="PS00166">
    <property type="entry name" value="ENOYL_COA_HYDRATASE"/>
    <property type="match status" value="1"/>
</dbReference>
<dbReference type="Gene3D" id="1.10.12.10">
    <property type="entry name" value="Lyase 2-enoyl-coa Hydratase, Chain A, domain 2"/>
    <property type="match status" value="1"/>
</dbReference>
<name>A0A6J7G569_9ZZZZ</name>
<evidence type="ECO:0000256" key="2">
    <source>
        <dbReference type="ARBA" id="ARBA00023098"/>
    </source>
</evidence>
<dbReference type="InterPro" id="IPR029045">
    <property type="entry name" value="ClpP/crotonase-like_dom_sf"/>
</dbReference>
<dbReference type="PANTHER" id="PTHR11941">
    <property type="entry name" value="ENOYL-COA HYDRATASE-RELATED"/>
    <property type="match status" value="1"/>
</dbReference>
<evidence type="ECO:0000313" key="5">
    <source>
        <dbReference type="EMBL" id="CAB4660930.1"/>
    </source>
</evidence>
<dbReference type="PANTHER" id="PTHR11941:SF169">
    <property type="entry name" value="(7AS)-7A-METHYL-1,5-DIOXO-2,3,5,6,7,7A-HEXAHYDRO-1H-INDENE-CARBOXYL-COA HYDROLASE"/>
    <property type="match status" value="1"/>
</dbReference>
<proteinExistence type="inferred from homology"/>
<dbReference type="EMBL" id="CAFBMO010000010">
    <property type="protein sequence ID" value="CAB4899860.1"/>
    <property type="molecule type" value="Genomic_DNA"/>
</dbReference>
<dbReference type="Pfam" id="PF00378">
    <property type="entry name" value="ECH_1"/>
    <property type="match status" value="1"/>
</dbReference>
<organism evidence="6">
    <name type="scientific">freshwater metagenome</name>
    <dbReference type="NCBI Taxonomy" id="449393"/>
    <lineage>
        <taxon>unclassified sequences</taxon>
        <taxon>metagenomes</taxon>
        <taxon>ecological metagenomes</taxon>
    </lineage>
</organism>
<keyword evidence="3" id="KW-0456">Lyase</keyword>
<protein>
    <submittedName>
        <fullName evidence="6">Unannotated protein</fullName>
    </submittedName>
</protein>
<dbReference type="GO" id="GO:0006635">
    <property type="term" value="P:fatty acid beta-oxidation"/>
    <property type="evidence" value="ECO:0007669"/>
    <property type="project" value="TreeGrafter"/>
</dbReference>
<accession>A0A6J7G569</accession>
<dbReference type="GO" id="GO:0016829">
    <property type="term" value="F:lyase activity"/>
    <property type="evidence" value="ECO:0007669"/>
    <property type="project" value="UniProtKB-KW"/>
</dbReference>
<dbReference type="AlphaFoldDB" id="A0A6J7G569"/>
<dbReference type="EMBL" id="CAEZVB010000007">
    <property type="protein sequence ID" value="CAB4615164.1"/>
    <property type="molecule type" value="Genomic_DNA"/>
</dbReference>
<evidence type="ECO:0000313" key="6">
    <source>
        <dbReference type="EMBL" id="CAB4899860.1"/>
    </source>
</evidence>
<dbReference type="SUPFAM" id="SSF52096">
    <property type="entry name" value="ClpP/crotonase"/>
    <property type="match status" value="1"/>
</dbReference>
<dbReference type="Gene3D" id="3.90.226.10">
    <property type="entry name" value="2-enoyl-CoA Hydratase, Chain A, domain 1"/>
    <property type="match status" value="1"/>
</dbReference>
<reference evidence="6" key="1">
    <citation type="submission" date="2020-05" db="EMBL/GenBank/DDBJ databases">
        <authorList>
            <person name="Chiriac C."/>
            <person name="Salcher M."/>
            <person name="Ghai R."/>
            <person name="Kavagutti S V."/>
        </authorList>
    </citation>
    <scope>NUCLEOTIDE SEQUENCE</scope>
</reference>
<dbReference type="CDD" id="cd06558">
    <property type="entry name" value="crotonase-like"/>
    <property type="match status" value="1"/>
</dbReference>
<comment type="similarity">
    <text evidence="1">Belongs to the enoyl-CoA hydratase/isomerase family.</text>
</comment>